<dbReference type="AlphaFoldDB" id="A0AAD5K888"/>
<protein>
    <submittedName>
        <fullName evidence="2">Pex19 protein</fullName>
    </submittedName>
</protein>
<feature type="compositionally biased region" description="Acidic residues" evidence="1">
    <location>
        <begin position="14"/>
        <end position="27"/>
    </location>
</feature>
<dbReference type="Pfam" id="PF04614">
    <property type="entry name" value="Pex19"/>
    <property type="match status" value="1"/>
</dbReference>
<dbReference type="Proteomes" id="UP001209540">
    <property type="component" value="Unassembled WGS sequence"/>
</dbReference>
<dbReference type="PANTHER" id="PTHR12774:SF2">
    <property type="entry name" value="PEROXISOMAL BIOGENESIS FACTOR 19"/>
    <property type="match status" value="1"/>
</dbReference>
<evidence type="ECO:0000313" key="2">
    <source>
        <dbReference type="EMBL" id="KAI9274340.1"/>
    </source>
</evidence>
<keyword evidence="3" id="KW-1185">Reference proteome</keyword>
<feature type="compositionally biased region" description="Basic and acidic residues" evidence="1">
    <location>
        <begin position="1"/>
        <end position="10"/>
    </location>
</feature>
<sequence>MSAPAEKKPAQQDADSDLDDLLDDVLDDFNTLSTSEKKGASEKTEGKKPQEEPTESSASLDDMFDEDEFAKQLAANMQELMGQMDQDKEMKETFEKIWSSFEATENEEKGESTTTASRSVPEVATTAAGAGSNNKPGSGQPSFQETIAQTMNKLKDSSKQVDSSIAEEGVPDDAFMAEMMRQMESLAENGEFENVLEGMMQQLMSKELLYEPMKDMASKYPDWLKENKDKLSQAEYEKYEKQHELCKQVVAKYDASNFDEKNEAQSREIMDLMQKMQDLGQPPASMLEELAGPGGLNLGPGGIPEDLKDLENCNIM</sequence>
<feature type="compositionally biased region" description="Basic and acidic residues" evidence="1">
    <location>
        <begin position="35"/>
        <end position="51"/>
    </location>
</feature>
<dbReference type="EMBL" id="JAIXMP010000004">
    <property type="protein sequence ID" value="KAI9274340.1"/>
    <property type="molecule type" value="Genomic_DNA"/>
</dbReference>
<feature type="compositionally biased region" description="Gly residues" evidence="1">
    <location>
        <begin position="292"/>
        <end position="302"/>
    </location>
</feature>
<dbReference type="GO" id="GO:0005778">
    <property type="term" value="C:peroxisomal membrane"/>
    <property type="evidence" value="ECO:0007669"/>
    <property type="project" value="TreeGrafter"/>
</dbReference>
<evidence type="ECO:0000256" key="1">
    <source>
        <dbReference type="SAM" id="MobiDB-lite"/>
    </source>
</evidence>
<organism evidence="2 3">
    <name type="scientific">Phascolomyces articulosus</name>
    <dbReference type="NCBI Taxonomy" id="60185"/>
    <lineage>
        <taxon>Eukaryota</taxon>
        <taxon>Fungi</taxon>
        <taxon>Fungi incertae sedis</taxon>
        <taxon>Mucoromycota</taxon>
        <taxon>Mucoromycotina</taxon>
        <taxon>Mucoromycetes</taxon>
        <taxon>Mucorales</taxon>
        <taxon>Lichtheimiaceae</taxon>
        <taxon>Phascolomyces</taxon>
    </lineage>
</organism>
<dbReference type="PANTHER" id="PTHR12774">
    <property type="entry name" value="PEROXISOMAL BIOGENESIS FACTOR 19"/>
    <property type="match status" value="1"/>
</dbReference>
<dbReference type="GO" id="GO:0033328">
    <property type="term" value="F:peroxisome membrane targeting sequence binding"/>
    <property type="evidence" value="ECO:0007669"/>
    <property type="project" value="TreeGrafter"/>
</dbReference>
<feature type="compositionally biased region" description="Basic and acidic residues" evidence="1">
    <location>
        <begin position="85"/>
        <end position="95"/>
    </location>
</feature>
<proteinExistence type="predicted"/>
<reference evidence="2" key="2">
    <citation type="submission" date="2023-02" db="EMBL/GenBank/DDBJ databases">
        <authorList>
            <consortium name="DOE Joint Genome Institute"/>
            <person name="Mondo S.J."/>
            <person name="Chang Y."/>
            <person name="Wang Y."/>
            <person name="Ahrendt S."/>
            <person name="Andreopoulos W."/>
            <person name="Barry K."/>
            <person name="Beard J."/>
            <person name="Benny G.L."/>
            <person name="Blankenship S."/>
            <person name="Bonito G."/>
            <person name="Cuomo C."/>
            <person name="Desiro A."/>
            <person name="Gervers K.A."/>
            <person name="Hundley H."/>
            <person name="Kuo A."/>
            <person name="LaButti K."/>
            <person name="Lang B.F."/>
            <person name="Lipzen A."/>
            <person name="O'Donnell K."/>
            <person name="Pangilinan J."/>
            <person name="Reynolds N."/>
            <person name="Sandor L."/>
            <person name="Smith M.W."/>
            <person name="Tsang A."/>
            <person name="Grigoriev I.V."/>
            <person name="Stajich J.E."/>
            <person name="Spatafora J.W."/>
        </authorList>
    </citation>
    <scope>NUCLEOTIDE SEQUENCE</scope>
    <source>
        <strain evidence="2">RSA 2281</strain>
    </source>
</reference>
<gene>
    <name evidence="2" type="ORF">BDA99DRAFT_497211</name>
</gene>
<name>A0AAD5K888_9FUNG</name>
<reference evidence="2" key="1">
    <citation type="journal article" date="2022" name="IScience">
        <title>Evolution of zygomycete secretomes and the origins of terrestrial fungal ecologies.</title>
        <authorList>
            <person name="Chang Y."/>
            <person name="Wang Y."/>
            <person name="Mondo S."/>
            <person name="Ahrendt S."/>
            <person name="Andreopoulos W."/>
            <person name="Barry K."/>
            <person name="Beard J."/>
            <person name="Benny G.L."/>
            <person name="Blankenship S."/>
            <person name="Bonito G."/>
            <person name="Cuomo C."/>
            <person name="Desiro A."/>
            <person name="Gervers K.A."/>
            <person name="Hundley H."/>
            <person name="Kuo A."/>
            <person name="LaButti K."/>
            <person name="Lang B.F."/>
            <person name="Lipzen A."/>
            <person name="O'Donnell K."/>
            <person name="Pangilinan J."/>
            <person name="Reynolds N."/>
            <person name="Sandor L."/>
            <person name="Smith M.E."/>
            <person name="Tsang A."/>
            <person name="Grigoriev I.V."/>
            <person name="Stajich J.E."/>
            <person name="Spatafora J.W."/>
        </authorList>
    </citation>
    <scope>NUCLEOTIDE SEQUENCE</scope>
    <source>
        <strain evidence="2">RSA 2281</strain>
    </source>
</reference>
<feature type="compositionally biased region" description="Polar residues" evidence="1">
    <location>
        <begin position="131"/>
        <end position="143"/>
    </location>
</feature>
<dbReference type="Gene3D" id="1.20.120.900">
    <property type="entry name" value="Pex19, mPTS binding domain"/>
    <property type="match status" value="1"/>
</dbReference>
<feature type="region of interest" description="Disordered" evidence="1">
    <location>
        <begin position="284"/>
        <end position="304"/>
    </location>
</feature>
<dbReference type="InterPro" id="IPR006708">
    <property type="entry name" value="Pex19"/>
</dbReference>
<dbReference type="InterPro" id="IPR038322">
    <property type="entry name" value="Pex19_C_sf"/>
</dbReference>
<evidence type="ECO:0000313" key="3">
    <source>
        <dbReference type="Proteomes" id="UP001209540"/>
    </source>
</evidence>
<feature type="region of interest" description="Disordered" evidence="1">
    <location>
        <begin position="1"/>
        <end position="143"/>
    </location>
</feature>
<dbReference type="GO" id="GO:0045046">
    <property type="term" value="P:protein import into peroxisome membrane"/>
    <property type="evidence" value="ECO:0007669"/>
    <property type="project" value="TreeGrafter"/>
</dbReference>
<accession>A0AAD5K888</accession>
<comment type="caution">
    <text evidence="2">The sequence shown here is derived from an EMBL/GenBank/DDBJ whole genome shotgun (WGS) entry which is preliminary data.</text>
</comment>